<keyword evidence="2" id="KW-1185">Reference proteome</keyword>
<dbReference type="Proteomes" id="UP000256964">
    <property type="component" value="Unassembled WGS sequence"/>
</dbReference>
<organism evidence="1 2">
    <name type="scientific">Lentinus brumalis</name>
    <dbReference type="NCBI Taxonomy" id="2498619"/>
    <lineage>
        <taxon>Eukaryota</taxon>
        <taxon>Fungi</taxon>
        <taxon>Dikarya</taxon>
        <taxon>Basidiomycota</taxon>
        <taxon>Agaricomycotina</taxon>
        <taxon>Agaricomycetes</taxon>
        <taxon>Polyporales</taxon>
        <taxon>Polyporaceae</taxon>
        <taxon>Lentinus</taxon>
    </lineage>
</organism>
<name>A0A371DF03_9APHY</name>
<dbReference type="AlphaFoldDB" id="A0A371DF03"/>
<accession>A0A371DF03</accession>
<dbReference type="EMBL" id="KZ857396">
    <property type="protein sequence ID" value="RDX51088.1"/>
    <property type="molecule type" value="Genomic_DNA"/>
</dbReference>
<sequence length="159" mass="17630">MIPPSPHPVSCPSDTSIHCFNPFCPSMEKYECVFSSTIPLDASTFPVPCAFGPYDEAVARCFLLMTLFHVRTRYNDDLARQRVDPPSVYCVPSCVHVQLPVLSLSFLIECTCFGMTEDSLTESRSSSFTAHLSHRPSRAQSGVKQPTLIYIEVQAAYGT</sequence>
<gene>
    <name evidence="1" type="ORF">OH76DRAFT_346531</name>
</gene>
<protein>
    <submittedName>
        <fullName evidence="1">Uncharacterized protein</fullName>
    </submittedName>
</protein>
<evidence type="ECO:0000313" key="1">
    <source>
        <dbReference type="EMBL" id="RDX51088.1"/>
    </source>
</evidence>
<proteinExistence type="predicted"/>
<evidence type="ECO:0000313" key="2">
    <source>
        <dbReference type="Proteomes" id="UP000256964"/>
    </source>
</evidence>
<reference evidence="1 2" key="1">
    <citation type="journal article" date="2018" name="Biotechnol. Biofuels">
        <title>Integrative visual omics of the white-rot fungus Polyporus brumalis exposes the biotechnological potential of its oxidative enzymes for delignifying raw plant biomass.</title>
        <authorList>
            <person name="Miyauchi S."/>
            <person name="Rancon A."/>
            <person name="Drula E."/>
            <person name="Hage H."/>
            <person name="Chaduli D."/>
            <person name="Favel A."/>
            <person name="Grisel S."/>
            <person name="Henrissat B."/>
            <person name="Herpoel-Gimbert I."/>
            <person name="Ruiz-Duenas F.J."/>
            <person name="Chevret D."/>
            <person name="Hainaut M."/>
            <person name="Lin J."/>
            <person name="Wang M."/>
            <person name="Pangilinan J."/>
            <person name="Lipzen A."/>
            <person name="Lesage-Meessen L."/>
            <person name="Navarro D."/>
            <person name="Riley R."/>
            <person name="Grigoriev I.V."/>
            <person name="Zhou S."/>
            <person name="Raouche S."/>
            <person name="Rosso M.N."/>
        </authorList>
    </citation>
    <scope>NUCLEOTIDE SEQUENCE [LARGE SCALE GENOMIC DNA]</scope>
    <source>
        <strain evidence="1 2">BRFM 1820</strain>
    </source>
</reference>